<organism evidence="5 6">
    <name type="scientific">Paenibacillus oryzae</name>
    <dbReference type="NCBI Taxonomy" id="1844972"/>
    <lineage>
        <taxon>Bacteria</taxon>
        <taxon>Bacillati</taxon>
        <taxon>Bacillota</taxon>
        <taxon>Bacilli</taxon>
        <taxon>Bacillales</taxon>
        <taxon>Paenibacillaceae</taxon>
        <taxon>Paenibacillus</taxon>
    </lineage>
</organism>
<dbReference type="GO" id="GO:0006265">
    <property type="term" value="P:DNA topological change"/>
    <property type="evidence" value="ECO:0007669"/>
    <property type="project" value="InterPro"/>
</dbReference>
<dbReference type="InterPro" id="IPR052906">
    <property type="entry name" value="Type_IV_Methyl-Rstrct_Enzyme"/>
</dbReference>
<dbReference type="EMBL" id="LYPA01000022">
    <property type="protein sequence ID" value="OBR69059.1"/>
    <property type="molecule type" value="Genomic_DNA"/>
</dbReference>
<evidence type="ECO:0000256" key="2">
    <source>
        <dbReference type="SAM" id="Phobius"/>
    </source>
</evidence>
<proteinExistence type="predicted"/>
<dbReference type="SUPFAM" id="SSF52980">
    <property type="entry name" value="Restriction endonuclease-like"/>
    <property type="match status" value="1"/>
</dbReference>
<evidence type="ECO:0000259" key="4">
    <source>
        <dbReference type="Pfam" id="PF04471"/>
    </source>
</evidence>
<accession>A0A1A5YU31</accession>
<dbReference type="InterPro" id="IPR013498">
    <property type="entry name" value="Topo_IA_Znf"/>
</dbReference>
<dbReference type="PANTHER" id="PTHR30015">
    <property type="entry name" value="MRR RESTRICTION SYSTEM PROTEIN"/>
    <property type="match status" value="1"/>
</dbReference>
<evidence type="ECO:0008006" key="7">
    <source>
        <dbReference type="Google" id="ProtNLM"/>
    </source>
</evidence>
<dbReference type="Proteomes" id="UP000092024">
    <property type="component" value="Unassembled WGS sequence"/>
</dbReference>
<dbReference type="Gene3D" id="3.40.1350.10">
    <property type="match status" value="1"/>
</dbReference>
<dbReference type="GO" id="GO:0003677">
    <property type="term" value="F:DNA binding"/>
    <property type="evidence" value="ECO:0007669"/>
    <property type="project" value="InterPro"/>
</dbReference>
<dbReference type="GO" id="GO:0003916">
    <property type="term" value="F:DNA topoisomerase activity"/>
    <property type="evidence" value="ECO:0007669"/>
    <property type="project" value="InterPro"/>
</dbReference>
<comment type="caution">
    <text evidence="5">The sequence shown here is derived from an EMBL/GenBank/DDBJ whole genome shotgun (WGS) entry which is preliminary data.</text>
</comment>
<feature type="compositionally biased region" description="Polar residues" evidence="1">
    <location>
        <begin position="37"/>
        <end position="48"/>
    </location>
</feature>
<dbReference type="Pfam" id="PF04471">
    <property type="entry name" value="Mrr_cat"/>
    <property type="match status" value="1"/>
</dbReference>
<evidence type="ECO:0000313" key="6">
    <source>
        <dbReference type="Proteomes" id="UP000092024"/>
    </source>
</evidence>
<feature type="region of interest" description="Disordered" evidence="1">
    <location>
        <begin position="28"/>
        <end position="57"/>
    </location>
</feature>
<evidence type="ECO:0000256" key="1">
    <source>
        <dbReference type="SAM" id="MobiDB-lite"/>
    </source>
</evidence>
<dbReference type="SUPFAM" id="SSF57783">
    <property type="entry name" value="Zinc beta-ribbon"/>
    <property type="match status" value="1"/>
</dbReference>
<keyword evidence="2" id="KW-0472">Membrane</keyword>
<gene>
    <name evidence="5" type="ORF">A7K91_11040</name>
</gene>
<feature type="domain" description="Restriction endonuclease type IV Mrr" evidence="4">
    <location>
        <begin position="67"/>
        <end position="175"/>
    </location>
</feature>
<dbReference type="Gene3D" id="3.30.65.10">
    <property type="entry name" value="Bacterial Topoisomerase I, domain 1"/>
    <property type="match status" value="1"/>
</dbReference>
<keyword evidence="2" id="KW-0812">Transmembrane</keyword>
<dbReference type="InterPro" id="IPR011335">
    <property type="entry name" value="Restrct_endonuc-II-like"/>
</dbReference>
<keyword evidence="6" id="KW-1185">Reference proteome</keyword>
<dbReference type="Pfam" id="PF01396">
    <property type="entry name" value="Zn_ribbon_Top1"/>
    <property type="match status" value="1"/>
</dbReference>
<dbReference type="STRING" id="1844972.A7K91_11040"/>
<dbReference type="InterPro" id="IPR011856">
    <property type="entry name" value="tRNA_endonuc-like_dom_sf"/>
</dbReference>
<reference evidence="5 6" key="1">
    <citation type="submission" date="2016-05" db="EMBL/GenBank/DDBJ databases">
        <title>Paenibacillus oryzae. sp. nov., isolated from the rice root.</title>
        <authorList>
            <person name="Zhang J."/>
            <person name="Zhang X."/>
        </authorList>
    </citation>
    <scope>NUCLEOTIDE SEQUENCE [LARGE SCALE GENOMIC DNA]</scope>
    <source>
        <strain evidence="5 6">1DrF-4</strain>
    </source>
</reference>
<feature type="transmembrane region" description="Helical" evidence="2">
    <location>
        <begin position="6"/>
        <end position="24"/>
    </location>
</feature>
<protein>
    <recommendedName>
        <fullName evidence="7">Restriction endonuclease</fullName>
    </recommendedName>
</protein>
<sequence>MQMVVALIVLFVMIGVLSGLLLRNRKIKPKSKKRATPNRSNASNSSKPRIQRKENRTDQEILQSSFDRLSGAEFERLLALYFRDQGYKVQEVGIGGRDGGVDLVIIDQRGEKTAVQAKCYAAHNTVGVSVVRELVGAKRNHDCILSLLITTSDLTAPAKKEAEQFKVEYWHGGILENKLKAWGKWQPGDNFRKSRVSAQSSARSEIQTAKVQVAASKDACSCGAEMVLRKSPYGKQFYGCSSFPKCRVTRPV</sequence>
<dbReference type="GO" id="GO:0005694">
    <property type="term" value="C:chromosome"/>
    <property type="evidence" value="ECO:0007669"/>
    <property type="project" value="InterPro"/>
</dbReference>
<dbReference type="PANTHER" id="PTHR30015:SF7">
    <property type="entry name" value="TYPE IV METHYL-DIRECTED RESTRICTION ENZYME ECOKMRR"/>
    <property type="match status" value="1"/>
</dbReference>
<name>A0A1A5YU31_9BACL</name>
<dbReference type="GO" id="GO:0009307">
    <property type="term" value="P:DNA restriction-modification system"/>
    <property type="evidence" value="ECO:0007669"/>
    <property type="project" value="InterPro"/>
</dbReference>
<dbReference type="GO" id="GO:0015666">
    <property type="term" value="F:restriction endodeoxyribonuclease activity"/>
    <property type="evidence" value="ECO:0007669"/>
    <property type="project" value="TreeGrafter"/>
</dbReference>
<evidence type="ECO:0000259" key="3">
    <source>
        <dbReference type="Pfam" id="PF01396"/>
    </source>
</evidence>
<evidence type="ECO:0000313" key="5">
    <source>
        <dbReference type="EMBL" id="OBR69059.1"/>
    </source>
</evidence>
<dbReference type="InterPro" id="IPR007560">
    <property type="entry name" value="Restrct_endonuc_IV_Mrr"/>
</dbReference>
<keyword evidence="2" id="KW-1133">Transmembrane helix</keyword>
<dbReference type="AlphaFoldDB" id="A0A1A5YU31"/>
<feature type="domain" description="DNA topoisomerase type IA zn finger" evidence="3">
    <location>
        <begin position="221"/>
        <end position="251"/>
    </location>
</feature>